<keyword evidence="4" id="KW-0442">Lipid degradation</keyword>
<dbReference type="Pfam" id="PF00135">
    <property type="entry name" value="COesterase"/>
    <property type="match status" value="1"/>
</dbReference>
<evidence type="ECO:0000256" key="3">
    <source>
        <dbReference type="ARBA" id="ARBA00022801"/>
    </source>
</evidence>
<dbReference type="SUPFAM" id="SSF53474">
    <property type="entry name" value="alpha/beta-Hydrolases"/>
    <property type="match status" value="1"/>
</dbReference>
<dbReference type="InterPro" id="IPR002018">
    <property type="entry name" value="CarbesteraseB"/>
</dbReference>
<evidence type="ECO:0000256" key="5">
    <source>
        <dbReference type="RuleBase" id="RU361235"/>
    </source>
</evidence>
<evidence type="ECO:0000259" key="6">
    <source>
        <dbReference type="Pfam" id="PF00135"/>
    </source>
</evidence>
<evidence type="ECO:0000256" key="4">
    <source>
        <dbReference type="ARBA" id="ARBA00022963"/>
    </source>
</evidence>
<dbReference type="PANTHER" id="PTHR43142:SF1">
    <property type="entry name" value="CARBOXYLIC ESTER HYDROLASE"/>
    <property type="match status" value="1"/>
</dbReference>
<dbReference type="PANTHER" id="PTHR43142">
    <property type="entry name" value="CARBOXYLIC ESTER HYDROLASE"/>
    <property type="match status" value="1"/>
</dbReference>
<dbReference type="EMBL" id="KV453843">
    <property type="protein sequence ID" value="ODV89169.1"/>
    <property type="molecule type" value="Genomic_DNA"/>
</dbReference>
<feature type="domain" description="Carboxylesterase type B" evidence="6">
    <location>
        <begin position="10"/>
        <end position="508"/>
    </location>
</feature>
<dbReference type="InterPro" id="IPR029058">
    <property type="entry name" value="AB_hydrolase_fold"/>
</dbReference>
<organism evidence="7 8">
    <name type="scientific">Tortispora caseinolytica NRRL Y-17796</name>
    <dbReference type="NCBI Taxonomy" id="767744"/>
    <lineage>
        <taxon>Eukaryota</taxon>
        <taxon>Fungi</taxon>
        <taxon>Dikarya</taxon>
        <taxon>Ascomycota</taxon>
        <taxon>Saccharomycotina</taxon>
        <taxon>Trigonopsidomycetes</taxon>
        <taxon>Trigonopsidales</taxon>
        <taxon>Trigonopsidaceae</taxon>
        <taxon>Tortispora</taxon>
    </lineage>
</organism>
<name>A0A1E4TBP6_9ASCO</name>
<keyword evidence="8" id="KW-1185">Reference proteome</keyword>
<dbReference type="Proteomes" id="UP000095023">
    <property type="component" value="Unassembled WGS sequence"/>
</dbReference>
<evidence type="ECO:0000256" key="1">
    <source>
        <dbReference type="ARBA" id="ARBA00001024"/>
    </source>
</evidence>
<keyword evidence="4" id="KW-0443">Lipid metabolism</keyword>
<dbReference type="Gene3D" id="3.40.50.1820">
    <property type="entry name" value="alpha/beta hydrolase"/>
    <property type="match status" value="1"/>
</dbReference>
<keyword evidence="3 5" id="KW-0378">Hydrolase</keyword>
<dbReference type="InterPro" id="IPR019826">
    <property type="entry name" value="Carboxylesterase_B_AS"/>
</dbReference>
<proteinExistence type="inferred from homology"/>
<comment type="catalytic activity">
    <reaction evidence="1">
        <text>a triacylglycerol + H2O = a diacylglycerol + a fatty acid + H(+)</text>
        <dbReference type="Rhea" id="RHEA:12044"/>
        <dbReference type="ChEBI" id="CHEBI:15377"/>
        <dbReference type="ChEBI" id="CHEBI:15378"/>
        <dbReference type="ChEBI" id="CHEBI:17855"/>
        <dbReference type="ChEBI" id="CHEBI:18035"/>
        <dbReference type="ChEBI" id="CHEBI:28868"/>
        <dbReference type="EC" id="3.1.1.3"/>
    </reaction>
</comment>
<dbReference type="OrthoDB" id="6846267at2759"/>
<protein>
    <recommendedName>
        <fullName evidence="5">Carboxylic ester hydrolase</fullName>
        <ecNumber evidence="5">3.1.1.-</ecNumber>
    </recommendedName>
</protein>
<evidence type="ECO:0000256" key="2">
    <source>
        <dbReference type="ARBA" id="ARBA00005964"/>
    </source>
</evidence>
<accession>A0A1E4TBP6</accession>
<dbReference type="GO" id="GO:0016042">
    <property type="term" value="P:lipid catabolic process"/>
    <property type="evidence" value="ECO:0007669"/>
    <property type="project" value="UniProtKB-KW"/>
</dbReference>
<sequence>MPPEQIETNTIVHPQLGKMTGQLRRHVRGDVLQFWSVPYARLPARFTQADLCISLDHTSRIFTARGPIQPQYFNPDDKDFTGAPWSTDLVYDEYNSFVVTISRPLHIPPNIQLPVLVWIHGGSFIMGAGASTKFEDNSYLVAESIALQLPIIMVSVQYRLGYLGFLSSSALRDEALARDQSSPYCNFGLHDQCLALKWVQKFISGFGGDPERVTLGGQSSGSVSVLYQAIYAAEAAETGKLPLFSQLIAQSATPITSIPRTLEQENAIFRDLTSYLGLPDDMPDSEKLDTLRKLPVKSLIDASVRYLPDFPVFFAASSDGTFVVDKTVQESYERRIANIPHLKAVLTGDVLFEGSYLIDFINVEHVFAGIRRFLVEDGKDLEIAEKLMHLYGITQHHSDRDNRIRASKMIGDLAISYPHYRLVKRLSDESKFPVYYYRFSHPNPIQGSPDYGFANHCVELLYIFQTMSHSVDGHEPRFKDPNDLLLASRLVRRWIKFVNNKSPWTAYSHKDPEMLTTSSEFSGSEIAISSETQLRCDPDYRFKNIDFIAENLDFTATRISAWVMDSLGRNAGLYS</sequence>
<dbReference type="AlphaFoldDB" id="A0A1E4TBP6"/>
<dbReference type="PROSITE" id="PS00122">
    <property type="entry name" value="CARBOXYLESTERASE_B_1"/>
    <property type="match status" value="1"/>
</dbReference>
<evidence type="ECO:0000313" key="8">
    <source>
        <dbReference type="Proteomes" id="UP000095023"/>
    </source>
</evidence>
<evidence type="ECO:0000313" key="7">
    <source>
        <dbReference type="EMBL" id="ODV89169.1"/>
    </source>
</evidence>
<comment type="similarity">
    <text evidence="2 5">Belongs to the type-B carboxylesterase/lipase family.</text>
</comment>
<dbReference type="EC" id="3.1.1.-" evidence="5"/>
<reference evidence="8" key="1">
    <citation type="submission" date="2016-02" db="EMBL/GenBank/DDBJ databases">
        <title>Comparative genomics of biotechnologically important yeasts.</title>
        <authorList>
            <consortium name="DOE Joint Genome Institute"/>
            <person name="Riley R."/>
            <person name="Haridas S."/>
            <person name="Wolfe K.H."/>
            <person name="Lopes M.R."/>
            <person name="Hittinger C.T."/>
            <person name="Goker M."/>
            <person name="Salamov A."/>
            <person name="Wisecaver J."/>
            <person name="Long T.M."/>
            <person name="Aerts A.L."/>
            <person name="Barry K."/>
            <person name="Choi C."/>
            <person name="Clum A."/>
            <person name="Coughlan A.Y."/>
            <person name="Deshpande S."/>
            <person name="Douglass A.P."/>
            <person name="Hanson S.J."/>
            <person name="Klenk H.-P."/>
            <person name="Labutti K."/>
            <person name="Lapidus A."/>
            <person name="Lindquist E."/>
            <person name="Lipzen A."/>
            <person name="Meier-Kolthoff J.P."/>
            <person name="Ohm R.A."/>
            <person name="Otillar R.P."/>
            <person name="Pangilinan J."/>
            <person name="Peng Y."/>
            <person name="Rokas A."/>
            <person name="Rosa C.A."/>
            <person name="Scheuner C."/>
            <person name="Sibirny A.A."/>
            <person name="Slot J.C."/>
            <person name="Stielow J.B."/>
            <person name="Sun H."/>
            <person name="Kurtzman C.P."/>
            <person name="Blackwell M."/>
            <person name="Jeffries T.W."/>
            <person name="Grigoriev I.V."/>
        </authorList>
    </citation>
    <scope>NUCLEOTIDE SEQUENCE [LARGE SCALE GENOMIC DNA]</scope>
    <source>
        <strain evidence="8">NRRL Y-17796</strain>
    </source>
</reference>
<dbReference type="GO" id="GO:0004806">
    <property type="term" value="F:triacylglycerol lipase activity"/>
    <property type="evidence" value="ECO:0007669"/>
    <property type="project" value="UniProtKB-EC"/>
</dbReference>
<gene>
    <name evidence="7" type="ORF">CANCADRAFT_134506</name>
</gene>